<keyword evidence="2" id="KW-0479">Metal-binding</keyword>
<dbReference type="PANTHER" id="PTHR47782">
    <property type="entry name" value="ZN(II)2CYS6 TRANSCRIPTION FACTOR (EUROFUNG)-RELATED"/>
    <property type="match status" value="1"/>
</dbReference>
<evidence type="ECO:0000256" key="3">
    <source>
        <dbReference type="ARBA" id="ARBA00022833"/>
    </source>
</evidence>
<feature type="domain" description="Xylanolytic transcriptional activator regulatory" evidence="8">
    <location>
        <begin position="337"/>
        <end position="412"/>
    </location>
</feature>
<dbReference type="Pfam" id="PF04082">
    <property type="entry name" value="Fungal_trans"/>
    <property type="match status" value="1"/>
</dbReference>
<gene>
    <name evidence="9" type="primary">acu-15_3</name>
    <name evidence="9" type="ORF">LHYA1_G001188</name>
</gene>
<dbReference type="Gene3D" id="4.10.240.10">
    <property type="entry name" value="Zn(2)-C6 fungal-type DNA-binding domain"/>
    <property type="match status" value="1"/>
</dbReference>
<dbReference type="GeneID" id="41981386"/>
<dbReference type="CDD" id="cd12148">
    <property type="entry name" value="fungal_TF_MHR"/>
    <property type="match status" value="1"/>
</dbReference>
<dbReference type="InterPro" id="IPR001138">
    <property type="entry name" value="Zn2Cys6_DnaBD"/>
</dbReference>
<evidence type="ECO:0000259" key="8">
    <source>
        <dbReference type="SMART" id="SM00906"/>
    </source>
</evidence>
<dbReference type="GO" id="GO:0000981">
    <property type="term" value="F:DNA-binding transcription factor activity, RNA polymerase II-specific"/>
    <property type="evidence" value="ECO:0007669"/>
    <property type="project" value="InterPro"/>
</dbReference>
<keyword evidence="6" id="KW-0804">Transcription</keyword>
<dbReference type="SMART" id="SM00906">
    <property type="entry name" value="Fungal_trans"/>
    <property type="match status" value="1"/>
</dbReference>
<dbReference type="GO" id="GO:0005634">
    <property type="term" value="C:nucleus"/>
    <property type="evidence" value="ECO:0007669"/>
    <property type="project" value="UniProtKB-SubCell"/>
</dbReference>
<reference evidence="9 10" key="1">
    <citation type="submission" date="2018-05" db="EMBL/GenBank/DDBJ databases">
        <title>Genome sequencing and assembly of the regulated plant pathogen Lachnellula willkommii and related sister species for the development of diagnostic species identification markers.</title>
        <authorList>
            <person name="Giroux E."/>
            <person name="Bilodeau G."/>
        </authorList>
    </citation>
    <scope>NUCLEOTIDE SEQUENCE [LARGE SCALE GENOMIC DNA]</scope>
    <source>
        <strain evidence="9 10">CBS 185.66</strain>
    </source>
</reference>
<evidence type="ECO:0000256" key="7">
    <source>
        <dbReference type="ARBA" id="ARBA00023242"/>
    </source>
</evidence>
<keyword evidence="4" id="KW-0805">Transcription regulation</keyword>
<dbReference type="Proteomes" id="UP000431533">
    <property type="component" value="Unassembled WGS sequence"/>
</dbReference>
<dbReference type="GO" id="GO:0006351">
    <property type="term" value="P:DNA-templated transcription"/>
    <property type="evidence" value="ECO:0007669"/>
    <property type="project" value="InterPro"/>
</dbReference>
<dbReference type="CDD" id="cd00067">
    <property type="entry name" value="GAL4"/>
    <property type="match status" value="1"/>
</dbReference>
<keyword evidence="7" id="KW-0539">Nucleus</keyword>
<proteinExistence type="predicted"/>
<keyword evidence="10" id="KW-1185">Reference proteome</keyword>
<dbReference type="GO" id="GO:0043565">
    <property type="term" value="F:sequence-specific DNA binding"/>
    <property type="evidence" value="ECO:0007669"/>
    <property type="project" value="TreeGrafter"/>
</dbReference>
<dbReference type="GO" id="GO:0008270">
    <property type="term" value="F:zinc ion binding"/>
    <property type="evidence" value="ECO:0007669"/>
    <property type="project" value="InterPro"/>
</dbReference>
<evidence type="ECO:0000256" key="2">
    <source>
        <dbReference type="ARBA" id="ARBA00022723"/>
    </source>
</evidence>
<accession>A0A8H8R984</accession>
<dbReference type="EMBL" id="QGMH01000005">
    <property type="protein sequence ID" value="TVY30685.1"/>
    <property type="molecule type" value="Genomic_DNA"/>
</dbReference>
<evidence type="ECO:0000256" key="4">
    <source>
        <dbReference type="ARBA" id="ARBA00023015"/>
    </source>
</evidence>
<evidence type="ECO:0000256" key="5">
    <source>
        <dbReference type="ARBA" id="ARBA00023125"/>
    </source>
</evidence>
<dbReference type="InterPro" id="IPR007219">
    <property type="entry name" value="XnlR_reg_dom"/>
</dbReference>
<dbReference type="RefSeq" id="XP_031009471.1">
    <property type="nucleotide sequence ID" value="XM_031146173.1"/>
</dbReference>
<comment type="subcellular location">
    <subcellularLocation>
        <location evidence="1">Nucleus</location>
    </subcellularLocation>
</comment>
<dbReference type="GO" id="GO:0045944">
    <property type="term" value="P:positive regulation of transcription by RNA polymerase II"/>
    <property type="evidence" value="ECO:0007669"/>
    <property type="project" value="TreeGrafter"/>
</dbReference>
<name>A0A8H8R984_9HELO</name>
<evidence type="ECO:0000313" key="10">
    <source>
        <dbReference type="Proteomes" id="UP000431533"/>
    </source>
</evidence>
<evidence type="ECO:0000256" key="1">
    <source>
        <dbReference type="ARBA" id="ARBA00004123"/>
    </source>
</evidence>
<dbReference type="InterPro" id="IPR052202">
    <property type="entry name" value="Yeast_MetPath_Reg"/>
</dbReference>
<comment type="caution">
    <text evidence="9">The sequence shown here is derived from an EMBL/GenBank/DDBJ whole genome shotgun (WGS) entry which is preliminary data.</text>
</comment>
<organism evidence="9 10">
    <name type="scientific">Lachnellula hyalina</name>
    <dbReference type="NCBI Taxonomy" id="1316788"/>
    <lineage>
        <taxon>Eukaryota</taxon>
        <taxon>Fungi</taxon>
        <taxon>Dikarya</taxon>
        <taxon>Ascomycota</taxon>
        <taxon>Pezizomycotina</taxon>
        <taxon>Leotiomycetes</taxon>
        <taxon>Helotiales</taxon>
        <taxon>Lachnaceae</taxon>
        <taxon>Lachnellula</taxon>
    </lineage>
</organism>
<dbReference type="InterPro" id="IPR036864">
    <property type="entry name" value="Zn2-C6_fun-type_DNA-bd_sf"/>
</dbReference>
<dbReference type="PANTHER" id="PTHR47782:SF2">
    <property type="entry name" value="TRANSCRIPTION FACTOR, PUTATIVE (AFU_ORTHOLOGUE AFUA_4G12570)-RELATED"/>
    <property type="match status" value="1"/>
</dbReference>
<evidence type="ECO:0000256" key="6">
    <source>
        <dbReference type="ARBA" id="ARBA00023163"/>
    </source>
</evidence>
<dbReference type="SUPFAM" id="SSF57701">
    <property type="entry name" value="Zn2/Cys6 DNA-binding domain"/>
    <property type="match status" value="1"/>
</dbReference>
<dbReference type="AlphaFoldDB" id="A0A8H8R984"/>
<sequence length="646" mass="71956">MATSQNSAGNEESSSIPQDVDATAEFDEKLNAALQLLPSCQRCKRLRRKCDTNLSSCRTCQKADLEYSFYDHSLQQVLPRSYVLSLLTRAQELRGTRKMGVASTTGNSAPQIIPARLHANQDLLNFASAPIIPQAETYDEHFMLCTTTESTSRFFGCSSVVVLTVGLASRTFDDPSIFQSQNGLLKTYTANSEVGINNPIEVAKTRTVTPSKDMILTLIGHYMSSLNRLYPFIDASTLDADLEVYLSNTHDTQPPPPGTSNPPVKKVYQYFRIAMICAIACANKSRYMTHLSASDTEFYESGLPHVQAVTSSVSGESLQALLLLVLYCLFHPRKGDIWKLLDYACRLSVELGYHAEPQDSAGNDMSVSLSLRKNTFWSLYTIEQIVAQIFGRPCDLPGYIISTDYPGTLISGLSPGAEQGLTAHRYRIFYLRGEIYGELFLPTDSAVHSLEWFVQRFVTLSQWLEEIQVDGAEADIETATCDVAFHSTVIILFQPLLIRALSDTKEAELDPSARRLIPSENYRSACQLIRTYWNIVRAPHDSALGLYGMTIMSAHYIYLAGLTIMAHAQLSIDGRVKSLAPLDAGTLNEVAQQIDYSEIFEISSSCLVLLHWCASRWRGMVGMMDMYKRLSEKLLPLLARSGMAWF</sequence>
<keyword evidence="3" id="KW-0862">Zinc</keyword>
<evidence type="ECO:0000313" key="9">
    <source>
        <dbReference type="EMBL" id="TVY30685.1"/>
    </source>
</evidence>
<protein>
    <submittedName>
        <fullName evidence="9">Transcriptional activator protein</fullName>
    </submittedName>
</protein>
<keyword evidence="5" id="KW-0238">DNA-binding</keyword>
<dbReference type="OrthoDB" id="25921at2759"/>